<evidence type="ECO:0000313" key="9">
    <source>
        <dbReference type="EMBL" id="OYQ17366.1"/>
    </source>
</evidence>
<dbReference type="AlphaFoldDB" id="A0A255XK62"/>
<dbReference type="Proteomes" id="UP000216361">
    <property type="component" value="Unassembled WGS sequence"/>
</dbReference>
<keyword evidence="6 8" id="KW-1133">Transmembrane helix</keyword>
<keyword evidence="5 8" id="KW-0812">Transmembrane</keyword>
<accession>A0A255XK62</accession>
<feature type="transmembrane region" description="Helical" evidence="8">
    <location>
        <begin position="85"/>
        <end position="102"/>
    </location>
</feature>
<evidence type="ECO:0000256" key="2">
    <source>
        <dbReference type="ARBA" id="ARBA00010735"/>
    </source>
</evidence>
<comment type="similarity">
    <text evidence="2">Belongs to the AzlC family.</text>
</comment>
<feature type="transmembrane region" description="Helical" evidence="8">
    <location>
        <begin position="61"/>
        <end position="79"/>
    </location>
</feature>
<evidence type="ECO:0000256" key="6">
    <source>
        <dbReference type="ARBA" id="ARBA00022989"/>
    </source>
</evidence>
<feature type="transmembrane region" description="Helical" evidence="8">
    <location>
        <begin position="182"/>
        <end position="200"/>
    </location>
</feature>
<evidence type="ECO:0000256" key="7">
    <source>
        <dbReference type="ARBA" id="ARBA00023136"/>
    </source>
</evidence>
<evidence type="ECO:0000256" key="1">
    <source>
        <dbReference type="ARBA" id="ARBA00004651"/>
    </source>
</evidence>
<keyword evidence="3" id="KW-0813">Transport</keyword>
<dbReference type="InterPro" id="IPR011606">
    <property type="entry name" value="Brnchd-chn_aa_trnsp_permease"/>
</dbReference>
<evidence type="ECO:0000256" key="8">
    <source>
        <dbReference type="SAM" id="Phobius"/>
    </source>
</evidence>
<protein>
    <recommendedName>
        <fullName evidence="11">Branched-chain amino acid ABC transporter permease</fullName>
    </recommendedName>
</protein>
<dbReference type="OrthoDB" id="9803444at2"/>
<dbReference type="Pfam" id="PF03591">
    <property type="entry name" value="AzlC"/>
    <property type="match status" value="1"/>
</dbReference>
<sequence>MPPCRSGRSALGYRKRPVSPPVYGFRAGFIACLPLAFSVVIFGLVYGLIAAGKGYSTAETVLMSLIVFAGSSQLLALELWTQPPAIPVLALAVLILNLRYLLQTAALKDLLLPLGLPRALAAAAFNADENWAVTIKALRGPDGDAVRASYYLGSAACLYSFWAISGGIGWFAGGLVPNPEALGLGIVGTAVFVSLLQGLYRSPADLMPWGVAAACAGVASLTLPGAWYILIGGIAGSLAGALRDARKPQFQRAAA</sequence>
<keyword evidence="7 8" id="KW-0472">Membrane</keyword>
<dbReference type="PANTHER" id="PTHR34979">
    <property type="entry name" value="INNER MEMBRANE PROTEIN YGAZ"/>
    <property type="match status" value="1"/>
</dbReference>
<evidence type="ECO:0008006" key="11">
    <source>
        <dbReference type="Google" id="ProtNLM"/>
    </source>
</evidence>
<dbReference type="EMBL" id="NOXS01000034">
    <property type="protein sequence ID" value="OYQ17366.1"/>
    <property type="molecule type" value="Genomic_DNA"/>
</dbReference>
<keyword evidence="4" id="KW-1003">Cell membrane</keyword>
<gene>
    <name evidence="9" type="ORF">CHR90_15500</name>
</gene>
<evidence type="ECO:0000256" key="3">
    <source>
        <dbReference type="ARBA" id="ARBA00022448"/>
    </source>
</evidence>
<feature type="transmembrane region" description="Helical" evidence="8">
    <location>
        <begin position="207"/>
        <end position="230"/>
    </location>
</feature>
<keyword evidence="10" id="KW-1185">Reference proteome</keyword>
<comment type="subcellular location">
    <subcellularLocation>
        <location evidence="1">Cell membrane</location>
        <topology evidence="1">Multi-pass membrane protein</topology>
    </subcellularLocation>
</comment>
<comment type="caution">
    <text evidence="9">The sequence shown here is derived from an EMBL/GenBank/DDBJ whole genome shotgun (WGS) entry which is preliminary data.</text>
</comment>
<proteinExistence type="inferred from homology"/>
<evidence type="ECO:0000313" key="10">
    <source>
        <dbReference type="Proteomes" id="UP000216361"/>
    </source>
</evidence>
<dbReference type="GO" id="GO:0005886">
    <property type="term" value="C:plasma membrane"/>
    <property type="evidence" value="ECO:0007669"/>
    <property type="project" value="UniProtKB-SubCell"/>
</dbReference>
<name>A0A255XK62_9PROT</name>
<evidence type="ECO:0000256" key="4">
    <source>
        <dbReference type="ARBA" id="ARBA00022475"/>
    </source>
</evidence>
<organism evidence="9 10">
    <name type="scientific">Elstera cyanobacteriorum</name>
    <dbReference type="NCBI Taxonomy" id="2022747"/>
    <lineage>
        <taxon>Bacteria</taxon>
        <taxon>Pseudomonadati</taxon>
        <taxon>Pseudomonadota</taxon>
        <taxon>Alphaproteobacteria</taxon>
        <taxon>Rhodospirillales</taxon>
        <taxon>Rhodospirillaceae</taxon>
        <taxon>Elstera</taxon>
    </lineage>
</organism>
<evidence type="ECO:0000256" key="5">
    <source>
        <dbReference type="ARBA" id="ARBA00022692"/>
    </source>
</evidence>
<feature type="transmembrane region" description="Helical" evidence="8">
    <location>
        <begin position="23"/>
        <end position="49"/>
    </location>
</feature>
<reference evidence="9 10" key="1">
    <citation type="submission" date="2017-07" db="EMBL/GenBank/DDBJ databases">
        <title>Elstera cyanobacteriorum sp. nov., a novel bacterium isolated from cyanobacterial aggregates in a eutrophic lake.</title>
        <authorList>
            <person name="Cai H."/>
        </authorList>
    </citation>
    <scope>NUCLEOTIDE SEQUENCE [LARGE SCALE GENOMIC DNA]</scope>
    <source>
        <strain evidence="9 10">TH019</strain>
    </source>
</reference>
<dbReference type="GO" id="GO:1903785">
    <property type="term" value="P:L-valine transmembrane transport"/>
    <property type="evidence" value="ECO:0007669"/>
    <property type="project" value="TreeGrafter"/>
</dbReference>
<dbReference type="PANTHER" id="PTHR34979:SF1">
    <property type="entry name" value="INNER MEMBRANE PROTEIN YGAZ"/>
    <property type="match status" value="1"/>
</dbReference>
<feature type="transmembrane region" description="Helical" evidence="8">
    <location>
        <begin position="156"/>
        <end position="176"/>
    </location>
</feature>